<reference evidence="1" key="1">
    <citation type="submission" date="2018-05" db="EMBL/GenBank/DDBJ databases">
        <authorList>
            <person name="Lanie J.A."/>
            <person name="Ng W.-L."/>
            <person name="Kazmierczak K.M."/>
            <person name="Andrzejewski T.M."/>
            <person name="Davidsen T.M."/>
            <person name="Wayne K.J."/>
            <person name="Tettelin H."/>
            <person name="Glass J.I."/>
            <person name="Rusch D."/>
            <person name="Podicherti R."/>
            <person name="Tsui H.-C.T."/>
            <person name="Winkler M.E."/>
        </authorList>
    </citation>
    <scope>NUCLEOTIDE SEQUENCE</scope>
</reference>
<evidence type="ECO:0000313" key="1">
    <source>
        <dbReference type="EMBL" id="SVE08614.1"/>
    </source>
</evidence>
<protein>
    <submittedName>
        <fullName evidence="1">Uncharacterized protein</fullName>
    </submittedName>
</protein>
<dbReference type="AlphaFoldDB" id="A0A383ALR0"/>
<gene>
    <name evidence="1" type="ORF">METZ01_LOCUS461468</name>
</gene>
<sequence>LQVYEKESYPLSKDEIFEEPNHPTLYNV</sequence>
<name>A0A383ALR0_9ZZZZ</name>
<dbReference type="EMBL" id="UINC01193149">
    <property type="protein sequence ID" value="SVE08614.1"/>
    <property type="molecule type" value="Genomic_DNA"/>
</dbReference>
<proteinExistence type="predicted"/>
<organism evidence="1">
    <name type="scientific">marine metagenome</name>
    <dbReference type="NCBI Taxonomy" id="408172"/>
    <lineage>
        <taxon>unclassified sequences</taxon>
        <taxon>metagenomes</taxon>
        <taxon>ecological metagenomes</taxon>
    </lineage>
</organism>
<accession>A0A383ALR0</accession>
<feature type="non-terminal residue" evidence="1">
    <location>
        <position position="1"/>
    </location>
</feature>